<dbReference type="PANTHER" id="PTHR33677">
    <property type="entry name" value="TRANSCRIPTIONAL REPRESSOR FRMR-RELATED"/>
    <property type="match status" value="1"/>
</dbReference>
<comment type="caution">
    <text evidence="1">The sequence shown here is derived from an EMBL/GenBank/DDBJ whole genome shotgun (WGS) entry which is preliminary data.</text>
</comment>
<protein>
    <submittedName>
        <fullName evidence="1">Metal-sensing transcriptional repressor</fullName>
    </submittedName>
</protein>
<name>A0AA43XL68_9CLOT</name>
<dbReference type="Pfam" id="PF02583">
    <property type="entry name" value="Trns_repr_metal"/>
    <property type="match status" value="1"/>
</dbReference>
<organism evidence="1 2">
    <name type="scientific">Isachenkonia alkalipeptolytica</name>
    <dbReference type="NCBI Taxonomy" id="2565777"/>
    <lineage>
        <taxon>Bacteria</taxon>
        <taxon>Bacillati</taxon>
        <taxon>Bacillota</taxon>
        <taxon>Clostridia</taxon>
        <taxon>Eubacteriales</taxon>
        <taxon>Clostridiaceae</taxon>
        <taxon>Isachenkonia</taxon>
    </lineage>
</organism>
<dbReference type="Proteomes" id="UP000449710">
    <property type="component" value="Unassembled WGS sequence"/>
</dbReference>
<dbReference type="GO" id="GO:0045892">
    <property type="term" value="P:negative regulation of DNA-templated transcription"/>
    <property type="evidence" value="ECO:0007669"/>
    <property type="project" value="UniProtKB-ARBA"/>
</dbReference>
<sequence>MIFMEKHSHPNQKQLINRMSRVVGHAESVKRMLEEEQECSDILIQITAVKSALNNVGKLVLKDHMNHCIVDAVKNDNPEAIEKLDEAIDKFMK</sequence>
<gene>
    <name evidence="1" type="ORF">ISALK_09095</name>
</gene>
<dbReference type="PANTHER" id="PTHR33677:SF3">
    <property type="entry name" value="COPPER-SENSING TRANSCRIPTIONAL REPRESSOR RICR"/>
    <property type="match status" value="1"/>
</dbReference>
<accession>A0AA43XL68</accession>
<dbReference type="GO" id="GO:0046872">
    <property type="term" value="F:metal ion binding"/>
    <property type="evidence" value="ECO:0007669"/>
    <property type="project" value="InterPro"/>
</dbReference>
<dbReference type="EMBL" id="SUMG01000010">
    <property type="protein sequence ID" value="NBG88657.1"/>
    <property type="molecule type" value="Genomic_DNA"/>
</dbReference>
<dbReference type="AlphaFoldDB" id="A0AA43XL68"/>
<evidence type="ECO:0000313" key="2">
    <source>
        <dbReference type="Proteomes" id="UP000449710"/>
    </source>
</evidence>
<dbReference type="InterPro" id="IPR003735">
    <property type="entry name" value="Metal_Tscrpt_repr"/>
</dbReference>
<dbReference type="GO" id="GO:0003677">
    <property type="term" value="F:DNA binding"/>
    <property type="evidence" value="ECO:0007669"/>
    <property type="project" value="InterPro"/>
</dbReference>
<keyword evidence="2" id="KW-1185">Reference proteome</keyword>
<dbReference type="CDD" id="cd10158">
    <property type="entry name" value="CsoR-like_DUF156_1"/>
    <property type="match status" value="1"/>
</dbReference>
<dbReference type="Gene3D" id="1.20.58.1000">
    <property type="entry name" value="Metal-sensitive repressor, helix protomer"/>
    <property type="match status" value="1"/>
</dbReference>
<reference evidence="1 2" key="1">
    <citation type="submission" date="2019-04" db="EMBL/GenBank/DDBJ databases">
        <title>Isachenkonia alkalipeptolytica gen. nov. sp. nov. a new anaerobic, alkiliphilic organothrophic bacterium capable to reduce synthesized ferrihydrite isolated from a soda lake.</title>
        <authorList>
            <person name="Toshchakov S.V."/>
            <person name="Zavarzina D.G."/>
            <person name="Zhilina T.N."/>
            <person name="Kostrikina N.A."/>
            <person name="Kublanov I.V."/>
        </authorList>
    </citation>
    <scope>NUCLEOTIDE SEQUENCE [LARGE SCALE GENOMIC DNA]</scope>
    <source>
        <strain evidence="1 2">Z-1701</strain>
    </source>
</reference>
<proteinExistence type="predicted"/>
<dbReference type="InterPro" id="IPR038390">
    <property type="entry name" value="Metal_Tscrpt_repr_sf"/>
</dbReference>
<evidence type="ECO:0000313" key="1">
    <source>
        <dbReference type="EMBL" id="NBG88657.1"/>
    </source>
</evidence>